<dbReference type="Proteomes" id="UP001165121">
    <property type="component" value="Unassembled WGS sequence"/>
</dbReference>
<feature type="compositionally biased region" description="Polar residues" evidence="1">
    <location>
        <begin position="235"/>
        <end position="251"/>
    </location>
</feature>
<comment type="caution">
    <text evidence="2">The sequence shown here is derived from an EMBL/GenBank/DDBJ whole genome shotgun (WGS) entry which is preliminary data.</text>
</comment>
<proteinExistence type="predicted"/>
<protein>
    <submittedName>
        <fullName evidence="2">Unnamed protein product</fullName>
    </submittedName>
</protein>
<dbReference type="AlphaFoldDB" id="A0A9W6TYH5"/>
<evidence type="ECO:0000256" key="1">
    <source>
        <dbReference type="SAM" id="MobiDB-lite"/>
    </source>
</evidence>
<sequence length="270" mass="29278">MHAAPELTGESQADDTNSQIEIWCIQSDRVRLDSAANKLPKPNSFNIFKVLKSSNVQKWVNGAAKANRKSPEAAETLMVSTLAACYGDEGLATVRIAHDLPITTQELKAVQPTNWMVKHQTANDVSTSSAARRARNNDTASIPAAGRRIGRHQSIETFSTPFSKIAACDSQEKARRSTVGAASEKGKKPPSCGAAPRNSHRSVVEGWKTHCEDWKTHCEYDSSPEQRRTRKHRASATSTSPEKTISSSRSFVAATLDSTTAASVTPDSTK</sequence>
<evidence type="ECO:0000313" key="3">
    <source>
        <dbReference type="Proteomes" id="UP001165121"/>
    </source>
</evidence>
<keyword evidence="3" id="KW-1185">Reference proteome</keyword>
<feature type="region of interest" description="Disordered" evidence="1">
    <location>
        <begin position="176"/>
        <end position="203"/>
    </location>
</feature>
<dbReference type="EMBL" id="BSXT01000244">
    <property type="protein sequence ID" value="GMF22036.1"/>
    <property type="molecule type" value="Genomic_DNA"/>
</dbReference>
<evidence type="ECO:0000313" key="2">
    <source>
        <dbReference type="EMBL" id="GMF22036.1"/>
    </source>
</evidence>
<gene>
    <name evidence="2" type="ORF">Pfra01_000312500</name>
</gene>
<accession>A0A9W6TYH5</accession>
<organism evidence="2 3">
    <name type="scientific">Phytophthora fragariaefolia</name>
    <dbReference type="NCBI Taxonomy" id="1490495"/>
    <lineage>
        <taxon>Eukaryota</taxon>
        <taxon>Sar</taxon>
        <taxon>Stramenopiles</taxon>
        <taxon>Oomycota</taxon>
        <taxon>Peronosporomycetes</taxon>
        <taxon>Peronosporales</taxon>
        <taxon>Peronosporaceae</taxon>
        <taxon>Phytophthora</taxon>
    </lineage>
</organism>
<name>A0A9W6TYH5_9STRA</name>
<dbReference type="OrthoDB" id="124845at2759"/>
<feature type="compositionally biased region" description="Basic and acidic residues" evidence="1">
    <location>
        <begin position="218"/>
        <end position="227"/>
    </location>
</feature>
<feature type="region of interest" description="Disordered" evidence="1">
    <location>
        <begin position="218"/>
        <end position="251"/>
    </location>
</feature>
<reference evidence="2" key="1">
    <citation type="submission" date="2023-04" db="EMBL/GenBank/DDBJ databases">
        <title>Phytophthora fragariaefolia NBRC 109709.</title>
        <authorList>
            <person name="Ichikawa N."/>
            <person name="Sato H."/>
            <person name="Tonouchi N."/>
        </authorList>
    </citation>
    <scope>NUCLEOTIDE SEQUENCE</scope>
    <source>
        <strain evidence="2">NBRC 109709</strain>
    </source>
</reference>